<feature type="region of interest" description="Disordered" evidence="1">
    <location>
        <begin position="1"/>
        <end position="40"/>
    </location>
</feature>
<sequence>MRLHLSPGAGEARRLTAASGGWLAGNERDRAQEEEGGWEEVLSQGMRETEKRIWICSPPPPPPSPPVLVSDHVSASECPFPAVGCHGDNFDVVTHSIANTLSYTQYKTCSFPHSFQGFMNARMETSPSSPPPLVTSASRGGRRGRVYQGAALRGGDMGGGRPSVVLGPR</sequence>
<organism evidence="2 3">
    <name type="scientific">Petrolisthes manimaculis</name>
    <dbReference type="NCBI Taxonomy" id="1843537"/>
    <lineage>
        <taxon>Eukaryota</taxon>
        <taxon>Metazoa</taxon>
        <taxon>Ecdysozoa</taxon>
        <taxon>Arthropoda</taxon>
        <taxon>Crustacea</taxon>
        <taxon>Multicrustacea</taxon>
        <taxon>Malacostraca</taxon>
        <taxon>Eumalacostraca</taxon>
        <taxon>Eucarida</taxon>
        <taxon>Decapoda</taxon>
        <taxon>Pleocyemata</taxon>
        <taxon>Anomura</taxon>
        <taxon>Galatheoidea</taxon>
        <taxon>Porcellanidae</taxon>
        <taxon>Petrolisthes</taxon>
    </lineage>
</organism>
<comment type="caution">
    <text evidence="2">The sequence shown here is derived from an EMBL/GenBank/DDBJ whole genome shotgun (WGS) entry which is preliminary data.</text>
</comment>
<feature type="region of interest" description="Disordered" evidence="1">
    <location>
        <begin position="150"/>
        <end position="169"/>
    </location>
</feature>
<feature type="region of interest" description="Disordered" evidence="1">
    <location>
        <begin position="124"/>
        <end position="143"/>
    </location>
</feature>
<proteinExistence type="predicted"/>
<evidence type="ECO:0000256" key="1">
    <source>
        <dbReference type="SAM" id="MobiDB-lite"/>
    </source>
</evidence>
<accession>A0AAE1UGM7</accession>
<name>A0AAE1UGM7_9EUCA</name>
<keyword evidence="3" id="KW-1185">Reference proteome</keyword>
<dbReference type="AlphaFoldDB" id="A0AAE1UGM7"/>
<evidence type="ECO:0000313" key="3">
    <source>
        <dbReference type="Proteomes" id="UP001292094"/>
    </source>
</evidence>
<reference evidence="2" key="1">
    <citation type="submission" date="2023-11" db="EMBL/GenBank/DDBJ databases">
        <title>Genome assemblies of two species of porcelain crab, Petrolisthes cinctipes and Petrolisthes manimaculis (Anomura: Porcellanidae).</title>
        <authorList>
            <person name="Angst P."/>
        </authorList>
    </citation>
    <scope>NUCLEOTIDE SEQUENCE</scope>
    <source>
        <strain evidence="2">PB745_02</strain>
        <tissue evidence="2">Gill</tissue>
    </source>
</reference>
<protein>
    <submittedName>
        <fullName evidence="2">Uncharacterized protein</fullName>
    </submittedName>
</protein>
<gene>
    <name evidence="2" type="ORF">Pmani_005505</name>
</gene>
<evidence type="ECO:0000313" key="2">
    <source>
        <dbReference type="EMBL" id="KAK4323868.1"/>
    </source>
</evidence>
<dbReference type="Proteomes" id="UP001292094">
    <property type="component" value="Unassembled WGS sequence"/>
</dbReference>
<dbReference type="EMBL" id="JAWZYT010000409">
    <property type="protein sequence ID" value="KAK4323868.1"/>
    <property type="molecule type" value="Genomic_DNA"/>
</dbReference>